<dbReference type="Gene3D" id="3.50.50.60">
    <property type="entry name" value="FAD/NAD(P)-binding domain"/>
    <property type="match status" value="1"/>
</dbReference>
<dbReference type="EMBL" id="JBHLSW010000004">
    <property type="protein sequence ID" value="MFC0633625.1"/>
    <property type="molecule type" value="Genomic_DNA"/>
</dbReference>
<gene>
    <name evidence="8" type="ORF">ACFFGE_07010</name>
</gene>
<reference evidence="8 9" key="1">
    <citation type="submission" date="2024-09" db="EMBL/GenBank/DDBJ databases">
        <authorList>
            <person name="Sun Q."/>
            <person name="Mori K."/>
        </authorList>
    </citation>
    <scope>NUCLEOTIDE SEQUENCE [LARGE SCALE GENOMIC DNA]</scope>
    <source>
        <strain evidence="8 9">NCAIM B.02621</strain>
    </source>
</reference>
<dbReference type="Pfam" id="PF01593">
    <property type="entry name" value="Amino_oxidase"/>
    <property type="match status" value="2"/>
</dbReference>
<evidence type="ECO:0000256" key="3">
    <source>
        <dbReference type="ARBA" id="ARBA00012535"/>
    </source>
</evidence>
<protein>
    <recommendedName>
        <fullName evidence="4">Tryptophan 2-monooxygenase</fullName>
        <ecNumber evidence="3">1.13.12.3</ecNumber>
    </recommendedName>
</protein>
<proteinExistence type="inferred from homology"/>
<evidence type="ECO:0000256" key="1">
    <source>
        <dbReference type="ARBA" id="ARBA00004814"/>
    </source>
</evidence>
<name>A0ABV6R1Y2_9CAUL</name>
<accession>A0ABV6R1Y2</accession>
<dbReference type="PANTHER" id="PTHR10742:SF410">
    <property type="entry name" value="LYSINE-SPECIFIC HISTONE DEMETHYLASE 2"/>
    <property type="match status" value="1"/>
</dbReference>
<organism evidence="8 9">
    <name type="scientific">Brevundimonas balnearis</name>
    <dbReference type="NCBI Taxonomy" id="1572858"/>
    <lineage>
        <taxon>Bacteria</taxon>
        <taxon>Pseudomonadati</taxon>
        <taxon>Pseudomonadota</taxon>
        <taxon>Alphaproteobacteria</taxon>
        <taxon>Caulobacterales</taxon>
        <taxon>Caulobacteraceae</taxon>
        <taxon>Brevundimonas</taxon>
    </lineage>
</organism>
<dbReference type="Proteomes" id="UP001589906">
    <property type="component" value="Unassembled WGS sequence"/>
</dbReference>
<dbReference type="EC" id="1.13.12.3" evidence="3"/>
<keyword evidence="5" id="KW-0073">Auxin biosynthesis</keyword>
<comment type="caution">
    <text evidence="8">The sequence shown here is derived from an EMBL/GenBank/DDBJ whole genome shotgun (WGS) entry which is preliminary data.</text>
</comment>
<dbReference type="PRINTS" id="PR00419">
    <property type="entry name" value="ADXRDTASE"/>
</dbReference>
<comment type="pathway">
    <text evidence="1">Plant hormone metabolism; auxin biosynthesis.</text>
</comment>
<dbReference type="RefSeq" id="WP_376835541.1">
    <property type="nucleotide sequence ID" value="NZ_JBHLSW010000004.1"/>
</dbReference>
<feature type="domain" description="Amine oxidase" evidence="7">
    <location>
        <begin position="159"/>
        <end position="403"/>
    </location>
</feature>
<sequence>MTDEVDIAVIGAGPAGIAAARRLIAAKADVIVLEARPRVGGRAHTIIRGGVAIDVGAGWLHSADENPLSPLAERIGFEIDRTPPPWDQQAFNLGMTPEERADFRAAFDAFDQRVEAAAKDGPDRPASDLFDPDGRWNARMDAVSGALNGARFGEVSAQDYAGYEDSGVNWRVPAGYGALFAALAEGLPIALDRPVTRVDRTGSRLVLETPSGAVSARAVIVTVPTRLIAEEAIRFDPPLPDLVEAAHGVPLGLAAKHHMAVTGAEDFPKDSQLWGRADSADTAGYHLRPFGRGMIEAYFGGPLAWGLEAEGEAAFHAFAVDELVSLLGSGMRKRLTPLSTSMWGADPWSRGAYSYARPGHAGDRARLRAPVEDRIFLAGEATCTRFYGTAHGAWMEGGRAADLALQAVAA</sequence>
<evidence type="ECO:0000259" key="7">
    <source>
        <dbReference type="Pfam" id="PF01593"/>
    </source>
</evidence>
<evidence type="ECO:0000256" key="2">
    <source>
        <dbReference type="ARBA" id="ARBA00005833"/>
    </source>
</evidence>
<evidence type="ECO:0000256" key="5">
    <source>
        <dbReference type="ARBA" id="ARBA00023070"/>
    </source>
</evidence>
<evidence type="ECO:0000313" key="8">
    <source>
        <dbReference type="EMBL" id="MFC0633625.1"/>
    </source>
</evidence>
<evidence type="ECO:0000313" key="9">
    <source>
        <dbReference type="Proteomes" id="UP001589906"/>
    </source>
</evidence>
<comment type="similarity">
    <text evidence="2">Belongs to the tryptophan 2-monooxygenase family.</text>
</comment>
<comment type="catalytic activity">
    <reaction evidence="6">
        <text>L-tryptophan + O2 = indole-3-acetamide + CO2 + H2O</text>
        <dbReference type="Rhea" id="RHEA:16165"/>
        <dbReference type="ChEBI" id="CHEBI:15377"/>
        <dbReference type="ChEBI" id="CHEBI:15379"/>
        <dbReference type="ChEBI" id="CHEBI:16031"/>
        <dbReference type="ChEBI" id="CHEBI:16526"/>
        <dbReference type="ChEBI" id="CHEBI:57912"/>
        <dbReference type="EC" id="1.13.12.3"/>
    </reaction>
</comment>
<evidence type="ECO:0000256" key="6">
    <source>
        <dbReference type="ARBA" id="ARBA00047321"/>
    </source>
</evidence>
<dbReference type="InterPro" id="IPR002937">
    <property type="entry name" value="Amino_oxidase"/>
</dbReference>
<dbReference type="InterPro" id="IPR050281">
    <property type="entry name" value="Flavin_monoamine_oxidase"/>
</dbReference>
<dbReference type="SUPFAM" id="SSF51905">
    <property type="entry name" value="FAD/NAD(P)-binding domain"/>
    <property type="match status" value="1"/>
</dbReference>
<dbReference type="InterPro" id="IPR036188">
    <property type="entry name" value="FAD/NAD-bd_sf"/>
</dbReference>
<feature type="domain" description="Amine oxidase" evidence="7">
    <location>
        <begin position="15"/>
        <end position="91"/>
    </location>
</feature>
<keyword evidence="9" id="KW-1185">Reference proteome</keyword>
<dbReference type="SUPFAM" id="SSF54373">
    <property type="entry name" value="FAD-linked reductases, C-terminal domain"/>
    <property type="match status" value="1"/>
</dbReference>
<evidence type="ECO:0000256" key="4">
    <source>
        <dbReference type="ARBA" id="ARBA00017871"/>
    </source>
</evidence>
<dbReference type="PANTHER" id="PTHR10742">
    <property type="entry name" value="FLAVIN MONOAMINE OXIDASE"/>
    <property type="match status" value="1"/>
</dbReference>